<evidence type="ECO:0000256" key="3">
    <source>
        <dbReference type="ARBA" id="ARBA00023002"/>
    </source>
</evidence>
<reference evidence="5 6" key="1">
    <citation type="journal article" date="2015" name="Genome Announc.">
        <title>Expanding the biotechnology potential of lactobacilli through comparative genomics of 213 strains and associated genera.</title>
        <authorList>
            <person name="Sun Z."/>
            <person name="Harris H.M."/>
            <person name="McCann A."/>
            <person name="Guo C."/>
            <person name="Argimon S."/>
            <person name="Zhang W."/>
            <person name="Yang X."/>
            <person name="Jeffery I.B."/>
            <person name="Cooney J.C."/>
            <person name="Kagawa T.F."/>
            <person name="Liu W."/>
            <person name="Song Y."/>
            <person name="Salvetti E."/>
            <person name="Wrobel A."/>
            <person name="Rasinkangas P."/>
            <person name="Parkhill J."/>
            <person name="Rea M.C."/>
            <person name="O'Sullivan O."/>
            <person name="Ritari J."/>
            <person name="Douillard F.P."/>
            <person name="Paul Ross R."/>
            <person name="Yang R."/>
            <person name="Briner A.E."/>
            <person name="Felis G.E."/>
            <person name="de Vos W.M."/>
            <person name="Barrangou R."/>
            <person name="Klaenhammer T.R."/>
            <person name="Caufield P.W."/>
            <person name="Cui Y."/>
            <person name="Zhang H."/>
            <person name="O'Toole P.W."/>
        </authorList>
    </citation>
    <scope>NUCLEOTIDE SEQUENCE [LARGE SCALE GENOMIC DNA]</scope>
    <source>
        <strain evidence="5 6">DSM 22696</strain>
    </source>
</reference>
<evidence type="ECO:0000313" key="5">
    <source>
        <dbReference type="EMBL" id="KRN94897.1"/>
    </source>
</evidence>
<dbReference type="InterPro" id="IPR029479">
    <property type="entry name" value="Nitroreductase"/>
</dbReference>
<name>A0A0R2L003_9LACO</name>
<feature type="domain" description="Nitroreductase" evidence="4">
    <location>
        <begin position="18"/>
        <end position="186"/>
    </location>
</feature>
<evidence type="ECO:0000259" key="4">
    <source>
        <dbReference type="Pfam" id="PF00881"/>
    </source>
</evidence>
<dbReference type="InterPro" id="IPR033877">
    <property type="entry name" value="Frm2/Hbn1"/>
</dbReference>
<comment type="caution">
    <text evidence="5">The sequence shown here is derived from an EMBL/GenBank/DDBJ whole genome shotgun (WGS) entry which is preliminary data.</text>
</comment>
<proteinExistence type="predicted"/>
<dbReference type="InterPro" id="IPR000415">
    <property type="entry name" value="Nitroreductase-like"/>
</dbReference>
<dbReference type="GO" id="GO:0005737">
    <property type="term" value="C:cytoplasm"/>
    <property type="evidence" value="ECO:0007669"/>
    <property type="project" value="UniProtKB-SubCell"/>
</dbReference>
<dbReference type="Pfam" id="PF00881">
    <property type="entry name" value="Nitroreductase"/>
    <property type="match status" value="1"/>
</dbReference>
<evidence type="ECO:0000256" key="2">
    <source>
        <dbReference type="ARBA" id="ARBA00022490"/>
    </source>
</evidence>
<dbReference type="GO" id="GO:0016491">
    <property type="term" value="F:oxidoreductase activity"/>
    <property type="evidence" value="ECO:0007669"/>
    <property type="project" value="UniProtKB-KW"/>
</dbReference>
<sequence length="208" mass="23927">MKILEALLMKDTFLNLMKQRRSIYALGKDVRPTEDEITKLVTEVVKESPSAFNSQTTRIVFAYGDAHDRVWDIVLDELKKVVPEEAFANSKQKIDSQFKAGFGTLLWFTDMSKVKELEDGFPLYADNFYDWSEQHVGNSQFAVWTELAENQIGASVQHYNPLIDNAIKDAFKIPDEWRLRSQMPFGSIEALAGDKDYMADEDRFKVVK</sequence>
<protein>
    <recommendedName>
        <fullName evidence="4">Nitroreductase domain-containing protein</fullName>
    </recommendedName>
</protein>
<keyword evidence="2" id="KW-0963">Cytoplasm</keyword>
<keyword evidence="3" id="KW-0560">Oxidoreductase</keyword>
<organism evidence="5 6">
    <name type="scientific">Furfurilactobacillus siliginis</name>
    <dbReference type="NCBI Taxonomy" id="348151"/>
    <lineage>
        <taxon>Bacteria</taxon>
        <taxon>Bacillati</taxon>
        <taxon>Bacillota</taxon>
        <taxon>Bacilli</taxon>
        <taxon>Lactobacillales</taxon>
        <taxon>Lactobacillaceae</taxon>
        <taxon>Furfurilactobacillus</taxon>
    </lineage>
</organism>
<dbReference type="FunFam" id="3.40.109.10:FF:000001">
    <property type="entry name" value="Nitroreductase family"/>
    <property type="match status" value="1"/>
</dbReference>
<dbReference type="SUPFAM" id="SSF55469">
    <property type="entry name" value="FMN-dependent nitroreductase-like"/>
    <property type="match status" value="1"/>
</dbReference>
<gene>
    <name evidence="5" type="ORF">IV55_GL000440</name>
</gene>
<dbReference type="GO" id="GO:0034599">
    <property type="term" value="P:cellular response to oxidative stress"/>
    <property type="evidence" value="ECO:0007669"/>
    <property type="project" value="InterPro"/>
</dbReference>
<dbReference type="PATRIC" id="fig|348151.3.peg.448"/>
<comment type="subcellular location">
    <subcellularLocation>
        <location evidence="1">Cytoplasm</location>
    </subcellularLocation>
</comment>
<keyword evidence="6" id="KW-1185">Reference proteome</keyword>
<dbReference type="CDD" id="cd02140">
    <property type="entry name" value="Frm2-like"/>
    <property type="match status" value="1"/>
</dbReference>
<dbReference type="PANTHER" id="PTHR43035">
    <property type="entry name" value="FATTY ACID REPRESSION MUTANT PROTEIN 2-RELATED"/>
    <property type="match status" value="1"/>
</dbReference>
<evidence type="ECO:0000256" key="1">
    <source>
        <dbReference type="ARBA" id="ARBA00004496"/>
    </source>
</evidence>
<dbReference type="PANTHER" id="PTHR43035:SF1">
    <property type="entry name" value="FATTY ACID REPRESSION MUTANT PROTEIN 2-RELATED"/>
    <property type="match status" value="1"/>
</dbReference>
<dbReference type="Gene3D" id="3.40.109.10">
    <property type="entry name" value="NADH Oxidase"/>
    <property type="match status" value="1"/>
</dbReference>
<accession>A0A0R2L003</accession>
<dbReference type="Proteomes" id="UP000051139">
    <property type="component" value="Unassembled WGS sequence"/>
</dbReference>
<evidence type="ECO:0000313" key="6">
    <source>
        <dbReference type="Proteomes" id="UP000051139"/>
    </source>
</evidence>
<dbReference type="AlphaFoldDB" id="A0A0R2L003"/>
<dbReference type="EMBL" id="JQCB01000012">
    <property type="protein sequence ID" value="KRN94897.1"/>
    <property type="molecule type" value="Genomic_DNA"/>
</dbReference>